<sequence>MSFSLAFQNKKKD</sequence>
<organism evidence="1">
    <name type="scientific">Arundo donax</name>
    <name type="common">Giant reed</name>
    <name type="synonym">Donax arundinaceus</name>
    <dbReference type="NCBI Taxonomy" id="35708"/>
    <lineage>
        <taxon>Eukaryota</taxon>
        <taxon>Viridiplantae</taxon>
        <taxon>Streptophyta</taxon>
        <taxon>Embryophyta</taxon>
        <taxon>Tracheophyta</taxon>
        <taxon>Spermatophyta</taxon>
        <taxon>Magnoliopsida</taxon>
        <taxon>Liliopsida</taxon>
        <taxon>Poales</taxon>
        <taxon>Poaceae</taxon>
        <taxon>PACMAD clade</taxon>
        <taxon>Arundinoideae</taxon>
        <taxon>Arundineae</taxon>
        <taxon>Arundo</taxon>
    </lineage>
</organism>
<proteinExistence type="predicted"/>
<dbReference type="EMBL" id="GBRH01206160">
    <property type="protein sequence ID" value="JAD91735.1"/>
    <property type="molecule type" value="Transcribed_RNA"/>
</dbReference>
<reference evidence="1" key="1">
    <citation type="submission" date="2014-09" db="EMBL/GenBank/DDBJ databases">
        <authorList>
            <person name="Magalhaes I.L.F."/>
            <person name="Oliveira U."/>
            <person name="Santos F.R."/>
            <person name="Vidigal T.H.D.A."/>
            <person name="Brescovit A.D."/>
            <person name="Santos A.J."/>
        </authorList>
    </citation>
    <scope>NUCLEOTIDE SEQUENCE</scope>
    <source>
        <tissue evidence="1">Shoot tissue taken approximately 20 cm above the soil surface</tissue>
    </source>
</reference>
<name>A0A0A9E1F1_ARUDO</name>
<reference evidence="1" key="2">
    <citation type="journal article" date="2015" name="Data Brief">
        <title>Shoot transcriptome of the giant reed, Arundo donax.</title>
        <authorList>
            <person name="Barrero R.A."/>
            <person name="Guerrero F.D."/>
            <person name="Moolhuijzen P."/>
            <person name="Goolsby J.A."/>
            <person name="Tidwell J."/>
            <person name="Bellgard S.E."/>
            <person name="Bellgard M.I."/>
        </authorList>
    </citation>
    <scope>NUCLEOTIDE SEQUENCE</scope>
    <source>
        <tissue evidence="1">Shoot tissue taken approximately 20 cm above the soil surface</tissue>
    </source>
</reference>
<evidence type="ECO:0000313" key="1">
    <source>
        <dbReference type="EMBL" id="JAD91735.1"/>
    </source>
</evidence>
<accession>A0A0A9E1F1</accession>
<protein>
    <submittedName>
        <fullName evidence="1">Bipolar kinesin KRP-130, putative</fullName>
    </submittedName>
</protein>